<feature type="domain" description="Rhodanese" evidence="3">
    <location>
        <begin position="173"/>
        <end position="283"/>
    </location>
</feature>
<keyword evidence="1" id="KW-0808">Transferase</keyword>
<gene>
    <name evidence="4" type="ORF">GS8_1043</name>
</gene>
<proteinExistence type="predicted"/>
<dbReference type="Gene3D" id="3.40.250.10">
    <property type="entry name" value="Rhodanese-like domain"/>
    <property type="match status" value="2"/>
</dbReference>
<dbReference type="PANTHER" id="PTHR11364:SF27">
    <property type="entry name" value="SULFURTRANSFERASE"/>
    <property type="match status" value="1"/>
</dbReference>
<dbReference type="Proteomes" id="UP000773850">
    <property type="component" value="Unassembled WGS sequence"/>
</dbReference>
<dbReference type="InterPro" id="IPR036873">
    <property type="entry name" value="Rhodanese-like_dom_sf"/>
</dbReference>
<name>A0ABQ7HH32_GEOSE</name>
<protein>
    <submittedName>
        <fullName evidence="4">Thiosulfate sulfurtransferase rhodanese</fullName>
    </submittedName>
</protein>
<accession>A0ABQ7HH32</accession>
<sequence>MKTKEGGGTMASLVSHEWLLAHLSDETIRIVDCRFWLGDPAKGASLYREDHIPGAVYMDLERDLSGPVGEHGGRHPLPSAAQATDVFSRAGIDDTTMVIAYDDQNGAMAARCWWLLRYFGHARAYVLDGNYSEWKRKGNPVTRAISAVPPRRFQPRPDRSWLATVEDVRAAVRDRAAMLIDSREWKRYAGLEEPIDRRAGRIPGAVHRFWKDGVTEGGYWKSAVEQAARFADFDRGQPLIVYCGSGVTACPNVLALHEAGYHNVRLYVGSFSDWISYPDHPVEMDHPSSDA</sequence>
<dbReference type="PROSITE" id="PS50206">
    <property type="entry name" value="RHODANESE_3"/>
    <property type="match status" value="2"/>
</dbReference>
<dbReference type="EMBL" id="LUCS01000018">
    <property type="protein sequence ID" value="KAF6511467.1"/>
    <property type="molecule type" value="Genomic_DNA"/>
</dbReference>
<evidence type="ECO:0000259" key="3">
    <source>
        <dbReference type="PROSITE" id="PS50206"/>
    </source>
</evidence>
<evidence type="ECO:0000256" key="2">
    <source>
        <dbReference type="ARBA" id="ARBA00022737"/>
    </source>
</evidence>
<dbReference type="InterPro" id="IPR045078">
    <property type="entry name" value="TST/MPST-like"/>
</dbReference>
<organism evidence="4 5">
    <name type="scientific">Geobacillus stearothermophilus</name>
    <name type="common">Bacillus stearothermophilus</name>
    <dbReference type="NCBI Taxonomy" id="1422"/>
    <lineage>
        <taxon>Bacteria</taxon>
        <taxon>Bacillati</taxon>
        <taxon>Bacillota</taxon>
        <taxon>Bacilli</taxon>
        <taxon>Bacillales</taxon>
        <taxon>Anoxybacillaceae</taxon>
        <taxon>Geobacillus</taxon>
    </lineage>
</organism>
<feature type="domain" description="Rhodanese" evidence="3">
    <location>
        <begin position="24"/>
        <end position="143"/>
    </location>
</feature>
<dbReference type="SUPFAM" id="SSF52821">
    <property type="entry name" value="Rhodanese/Cell cycle control phosphatase"/>
    <property type="match status" value="2"/>
</dbReference>
<dbReference type="SMART" id="SM00450">
    <property type="entry name" value="RHOD"/>
    <property type="match status" value="2"/>
</dbReference>
<dbReference type="PANTHER" id="PTHR11364">
    <property type="entry name" value="THIOSULFATE SULFERTANSFERASE"/>
    <property type="match status" value="1"/>
</dbReference>
<dbReference type="CDD" id="cd01449">
    <property type="entry name" value="TST_Repeat_2"/>
    <property type="match status" value="1"/>
</dbReference>
<comment type="caution">
    <text evidence="4">The sequence shown here is derived from an EMBL/GenBank/DDBJ whole genome shotgun (WGS) entry which is preliminary data.</text>
</comment>
<keyword evidence="5" id="KW-1185">Reference proteome</keyword>
<evidence type="ECO:0000256" key="1">
    <source>
        <dbReference type="ARBA" id="ARBA00022679"/>
    </source>
</evidence>
<keyword evidence="2" id="KW-0677">Repeat</keyword>
<dbReference type="CDD" id="cd01448">
    <property type="entry name" value="TST_Repeat_1"/>
    <property type="match status" value="1"/>
</dbReference>
<evidence type="ECO:0000313" key="5">
    <source>
        <dbReference type="Proteomes" id="UP000773850"/>
    </source>
</evidence>
<dbReference type="InterPro" id="IPR001763">
    <property type="entry name" value="Rhodanese-like_dom"/>
</dbReference>
<evidence type="ECO:0000313" key="4">
    <source>
        <dbReference type="EMBL" id="KAF6511467.1"/>
    </source>
</evidence>
<dbReference type="Pfam" id="PF00581">
    <property type="entry name" value="Rhodanese"/>
    <property type="match status" value="2"/>
</dbReference>
<reference evidence="4 5" key="1">
    <citation type="submission" date="2016-03" db="EMBL/GenBank/DDBJ databases">
        <title>Spore heat resistance.</title>
        <authorList>
            <person name="Boekhorst J."/>
            <person name="Berendsen E.M."/>
            <person name="Wells-Bennik M.H."/>
            <person name="Kuipers O.P."/>
        </authorList>
    </citation>
    <scope>NUCLEOTIDE SEQUENCE [LARGE SCALE GENOMIC DNA]</scope>
    <source>
        <strain evidence="4 5">GS8</strain>
    </source>
</reference>